<dbReference type="PANTHER" id="PTHR30273">
    <property type="entry name" value="PERIPLASMIC SIGNAL SENSOR AND SIGMA FACTOR ACTIVATOR FECR-RELATED"/>
    <property type="match status" value="1"/>
</dbReference>
<dbReference type="AlphaFoldDB" id="A0A4U0GYN8"/>
<dbReference type="InterPro" id="IPR006860">
    <property type="entry name" value="FecR"/>
</dbReference>
<dbReference type="PIRSF" id="PIRSF018266">
    <property type="entry name" value="FecR"/>
    <property type="match status" value="1"/>
</dbReference>
<dbReference type="GO" id="GO:0016989">
    <property type="term" value="F:sigma factor antagonist activity"/>
    <property type="evidence" value="ECO:0007669"/>
    <property type="project" value="TreeGrafter"/>
</dbReference>
<dbReference type="Pfam" id="PF04773">
    <property type="entry name" value="FecR"/>
    <property type="match status" value="1"/>
</dbReference>
<accession>A0A4U0GYN8</accession>
<dbReference type="Gene3D" id="2.60.120.1440">
    <property type="match status" value="1"/>
</dbReference>
<gene>
    <name evidence="4" type="ORF">FAZ19_13815</name>
</gene>
<dbReference type="EMBL" id="SUKA01000004">
    <property type="protein sequence ID" value="TJY64283.1"/>
    <property type="molecule type" value="Genomic_DNA"/>
</dbReference>
<organism evidence="4 5">
    <name type="scientific">Sphingobacterium alkalisoli</name>
    <dbReference type="NCBI Taxonomy" id="1874115"/>
    <lineage>
        <taxon>Bacteria</taxon>
        <taxon>Pseudomonadati</taxon>
        <taxon>Bacteroidota</taxon>
        <taxon>Sphingobacteriia</taxon>
        <taxon>Sphingobacteriales</taxon>
        <taxon>Sphingobacteriaceae</taxon>
        <taxon>Sphingobacterium</taxon>
    </lineage>
</organism>
<reference evidence="4 5" key="1">
    <citation type="submission" date="2019-04" db="EMBL/GenBank/DDBJ databases">
        <title>Sphingobacterium olei sp. nov., isolated from oil-contaminated soil.</title>
        <authorList>
            <person name="Liu B."/>
        </authorList>
    </citation>
    <scope>NUCLEOTIDE SEQUENCE [LARGE SCALE GENOMIC DNA]</scope>
    <source>
        <strain evidence="4 5">Y3L14</strain>
    </source>
</reference>
<proteinExistence type="predicted"/>
<dbReference type="InterPro" id="IPR032508">
    <property type="entry name" value="FecR_C"/>
</dbReference>
<protein>
    <submittedName>
        <fullName evidence="4">FecR family protein</fullName>
    </submittedName>
</protein>
<keyword evidence="1" id="KW-1133">Transmembrane helix</keyword>
<dbReference type="Pfam" id="PF16344">
    <property type="entry name" value="FecR_C"/>
    <property type="match status" value="1"/>
</dbReference>
<keyword evidence="1" id="KW-0472">Membrane</keyword>
<feature type="transmembrane region" description="Helical" evidence="1">
    <location>
        <begin position="83"/>
        <end position="102"/>
    </location>
</feature>
<dbReference type="Proteomes" id="UP000309872">
    <property type="component" value="Unassembled WGS sequence"/>
</dbReference>
<evidence type="ECO:0000259" key="2">
    <source>
        <dbReference type="Pfam" id="PF04773"/>
    </source>
</evidence>
<evidence type="ECO:0000313" key="5">
    <source>
        <dbReference type="Proteomes" id="UP000309872"/>
    </source>
</evidence>
<dbReference type="OrthoDB" id="1099963at2"/>
<name>A0A4U0GYN8_9SPHI</name>
<comment type="caution">
    <text evidence="4">The sequence shown here is derived from an EMBL/GenBank/DDBJ whole genome shotgun (WGS) entry which is preliminary data.</text>
</comment>
<sequence length="383" mass="43560">MHRETFQVADIIFKFVHGECTDSELEILEQWIRKDPRNKALFDNLVADESISEESDFLDAINMDRAWGKINARANKSKSPIRLWYSIAASILIIVGFSLFYFRSGEVASPKNTASIPTVSNDVAPADAGARLIAPSGKEYLLEDEIILGHNGSVTSKEGKNIIENHVTQSEEETLYNVLEVPKANFFKMNLPDGSVIWINAMSSLRFPVKFGHKERRVYLKGEAYFEVAKDVNRPFIVDVEGKEVRVFGTEFNVRTYNNIFKTTLVEGKVEVSGNGISEYLIPGQYATWNNNRFVVDQADLQKDLAWKNNEFYFKNDNIVQIASQLMMWYDLDVKIASNISTTKTYSGSINRNVNLSEVLTMLKFVSNLDFMLKGKDLRIKNK</sequence>
<evidence type="ECO:0000259" key="3">
    <source>
        <dbReference type="Pfam" id="PF16344"/>
    </source>
</evidence>
<feature type="domain" description="Protein FecR C-terminal" evidence="3">
    <location>
        <begin position="311"/>
        <end position="378"/>
    </location>
</feature>
<dbReference type="PANTHER" id="PTHR30273:SF2">
    <property type="entry name" value="PROTEIN FECR"/>
    <property type="match status" value="1"/>
</dbReference>
<evidence type="ECO:0000256" key="1">
    <source>
        <dbReference type="SAM" id="Phobius"/>
    </source>
</evidence>
<keyword evidence="1" id="KW-0812">Transmembrane</keyword>
<feature type="domain" description="FecR protein" evidence="2">
    <location>
        <begin position="182"/>
        <end position="271"/>
    </location>
</feature>
<dbReference type="RefSeq" id="WP_136821343.1">
    <property type="nucleotide sequence ID" value="NZ_BMJX01000004.1"/>
</dbReference>
<dbReference type="Gene3D" id="3.55.50.30">
    <property type="match status" value="1"/>
</dbReference>
<keyword evidence="5" id="KW-1185">Reference proteome</keyword>
<dbReference type="InterPro" id="IPR012373">
    <property type="entry name" value="Ferrdict_sens_TM"/>
</dbReference>
<evidence type="ECO:0000313" key="4">
    <source>
        <dbReference type="EMBL" id="TJY64283.1"/>
    </source>
</evidence>